<feature type="domain" description="DprA winged helix" evidence="3">
    <location>
        <begin position="240"/>
        <end position="296"/>
    </location>
</feature>
<dbReference type="GO" id="GO:0009294">
    <property type="term" value="P:DNA-mediated transformation"/>
    <property type="evidence" value="ECO:0007669"/>
    <property type="project" value="InterPro"/>
</dbReference>
<dbReference type="Gene3D" id="3.40.50.450">
    <property type="match status" value="1"/>
</dbReference>
<dbReference type="PANTHER" id="PTHR43022">
    <property type="entry name" value="PROTEIN SMF"/>
    <property type="match status" value="1"/>
</dbReference>
<dbReference type="Gene3D" id="1.10.10.10">
    <property type="entry name" value="Winged helix-like DNA-binding domain superfamily/Winged helix DNA-binding domain"/>
    <property type="match status" value="1"/>
</dbReference>
<dbReference type="InterPro" id="IPR036388">
    <property type="entry name" value="WH-like_DNA-bd_sf"/>
</dbReference>
<dbReference type="STRING" id="1802448.A2672_00020"/>
<proteinExistence type="inferred from homology"/>
<dbReference type="Pfam" id="PF17782">
    <property type="entry name" value="WHD_DprA"/>
    <property type="match status" value="1"/>
</dbReference>
<dbReference type="Proteomes" id="UP000178065">
    <property type="component" value="Unassembled WGS sequence"/>
</dbReference>
<comment type="caution">
    <text evidence="4">The sequence shown here is derived from an EMBL/GenBank/DDBJ whole genome shotgun (WGS) entry which is preliminary data.</text>
</comment>
<evidence type="ECO:0000313" key="5">
    <source>
        <dbReference type="Proteomes" id="UP000178065"/>
    </source>
</evidence>
<dbReference type="InterPro" id="IPR041614">
    <property type="entry name" value="DprA_WH"/>
</dbReference>
<accession>A0A1G2QZB5</accession>
<dbReference type="Pfam" id="PF02481">
    <property type="entry name" value="DNA_processg_A"/>
    <property type="match status" value="1"/>
</dbReference>
<reference evidence="4 5" key="1">
    <citation type="journal article" date="2016" name="Nat. Commun.">
        <title>Thousands of microbial genomes shed light on interconnected biogeochemical processes in an aquifer system.</title>
        <authorList>
            <person name="Anantharaman K."/>
            <person name="Brown C.T."/>
            <person name="Hug L.A."/>
            <person name="Sharon I."/>
            <person name="Castelle C.J."/>
            <person name="Probst A.J."/>
            <person name="Thomas B.C."/>
            <person name="Singh A."/>
            <person name="Wilkins M.J."/>
            <person name="Karaoz U."/>
            <person name="Brodie E.L."/>
            <person name="Williams K.H."/>
            <person name="Hubbard S.S."/>
            <person name="Banfield J.F."/>
        </authorList>
    </citation>
    <scope>NUCLEOTIDE SEQUENCE [LARGE SCALE GENOMIC DNA]</scope>
</reference>
<protein>
    <submittedName>
        <fullName evidence="4">DNA protecting protein DprA</fullName>
    </submittedName>
</protein>
<gene>
    <name evidence="4" type="ORF">A2672_00020</name>
</gene>
<dbReference type="EMBL" id="MHTT01000008">
    <property type="protein sequence ID" value="OHA65965.1"/>
    <property type="molecule type" value="Genomic_DNA"/>
</dbReference>
<evidence type="ECO:0000259" key="2">
    <source>
        <dbReference type="Pfam" id="PF02481"/>
    </source>
</evidence>
<feature type="domain" description="Smf/DprA SLOG" evidence="2">
    <location>
        <begin position="5"/>
        <end position="223"/>
    </location>
</feature>
<sequence length="301" mass="32442">MADSITKESPRYPTLLGELRDAPKQLYYRGNWDGIFSVEGGSASGGEKCLAVVGTRRMTSYGKRMTEQIVGEVAAAGVTVVSGFMYGIDAEAHKAALRAGGKTIAVMPCGIDVVHPEYQADLYQEILDTGGLVVSEYEGTHPALYWTFPRRNRIVAGLSKATLVVEAGEDSGALITADLAKKYGRKLFAVPNPLTSAVSQGVTRLLKEGATIASSADDILKYFGFRTRSRVRPYSQVGSDPTPQIAGELEQKIMQVLFKESMQIDALARKLKIPAAQLGAAISMLQLEGCITEEQGKLYVV</sequence>
<evidence type="ECO:0000313" key="4">
    <source>
        <dbReference type="EMBL" id="OHA65965.1"/>
    </source>
</evidence>
<dbReference type="InterPro" id="IPR003488">
    <property type="entry name" value="DprA"/>
</dbReference>
<evidence type="ECO:0000259" key="3">
    <source>
        <dbReference type="Pfam" id="PF17782"/>
    </source>
</evidence>
<evidence type="ECO:0000256" key="1">
    <source>
        <dbReference type="ARBA" id="ARBA00006525"/>
    </source>
</evidence>
<name>A0A1G2QZB5_9BACT</name>
<organism evidence="4 5">
    <name type="scientific">Candidatus Wildermuthbacteria bacterium RIFCSPHIGHO2_01_FULL_49_22b</name>
    <dbReference type="NCBI Taxonomy" id="1802448"/>
    <lineage>
        <taxon>Bacteria</taxon>
        <taxon>Candidatus Wildermuthiibacteriota</taxon>
    </lineage>
</organism>
<comment type="similarity">
    <text evidence="1">Belongs to the DprA/Smf family.</text>
</comment>
<dbReference type="InterPro" id="IPR057666">
    <property type="entry name" value="DrpA_SLOG"/>
</dbReference>
<dbReference type="AlphaFoldDB" id="A0A1G2QZB5"/>
<dbReference type="SUPFAM" id="SSF102405">
    <property type="entry name" value="MCP/YpsA-like"/>
    <property type="match status" value="1"/>
</dbReference>
<dbReference type="PANTHER" id="PTHR43022:SF1">
    <property type="entry name" value="PROTEIN SMF"/>
    <property type="match status" value="1"/>
</dbReference>
<dbReference type="NCBIfam" id="TIGR00732">
    <property type="entry name" value="dprA"/>
    <property type="match status" value="1"/>
</dbReference>